<dbReference type="PANTHER" id="PTHR35145:SF1">
    <property type="entry name" value="CYTOPLASMIC PROTEIN"/>
    <property type="match status" value="1"/>
</dbReference>
<evidence type="ECO:0000313" key="1">
    <source>
        <dbReference type="EMBL" id="ADK68349.1"/>
    </source>
</evidence>
<sequence length="119" mass="13625">MTRDELLALVADRYQTTPEHLWERWPGYAVLRNTSNQKWYGVVMDVPAGRLGLEDAAPDERVDILNVKVDPDDSLVLRLSQDILPAYHMSRRNWVSVRLARVPGELVGELIETSRRLTA</sequence>
<dbReference type="Pfam" id="PF04237">
    <property type="entry name" value="YjbR"/>
    <property type="match status" value="1"/>
</dbReference>
<accession>E1QW46</accession>
<dbReference type="KEGG" id="ols:Olsu_1243"/>
<keyword evidence="2" id="KW-1185">Reference proteome</keyword>
<dbReference type="Proteomes" id="UP000000333">
    <property type="component" value="Chromosome"/>
</dbReference>
<dbReference type="EMBL" id="CP002106">
    <property type="protein sequence ID" value="ADK68349.1"/>
    <property type="molecule type" value="Genomic_DNA"/>
</dbReference>
<dbReference type="STRING" id="633147.Olsu_1243"/>
<gene>
    <name evidence="1" type="ordered locus">Olsu_1243</name>
</gene>
<reference evidence="1 2" key="1">
    <citation type="journal article" date="2010" name="Stand. Genomic Sci.">
        <title>Complete genome sequence of Olsenella uli type strain (VPI D76D-27C).</title>
        <authorList>
            <person name="Goker M."/>
            <person name="Held B."/>
            <person name="Lucas S."/>
            <person name="Nolan M."/>
            <person name="Yasawong M."/>
            <person name="Glavina Del Rio T."/>
            <person name="Tice H."/>
            <person name="Cheng J.F."/>
            <person name="Bruce D."/>
            <person name="Detter J.C."/>
            <person name="Tapia R."/>
            <person name="Han C."/>
            <person name="Goodwin L."/>
            <person name="Pitluck S."/>
            <person name="Liolios K."/>
            <person name="Ivanova N."/>
            <person name="Mavromatis K."/>
            <person name="Mikhailova N."/>
            <person name="Pati A."/>
            <person name="Chen A."/>
            <person name="Palaniappan K."/>
            <person name="Land M."/>
            <person name="Hauser L."/>
            <person name="Chang Y.J."/>
            <person name="Jeffries C.D."/>
            <person name="Rohde M."/>
            <person name="Sikorski J."/>
            <person name="Pukall R."/>
            <person name="Woyke T."/>
            <person name="Bristow J."/>
            <person name="Eisen J.A."/>
            <person name="Markowitz V."/>
            <person name="Hugenholtz P."/>
            <person name="Kyrpides N.C."/>
            <person name="Klenk H.P."/>
            <person name="Lapidus A."/>
        </authorList>
    </citation>
    <scope>NUCLEOTIDE SEQUENCE [LARGE SCALE GENOMIC DNA]</scope>
    <source>
        <strain evidence="2">ATCC 49627 / DSM 7084 / CIP 109912 / JCM 12494 / NCIMB 702895 / VPI D76D-27C</strain>
    </source>
</reference>
<dbReference type="InterPro" id="IPR058532">
    <property type="entry name" value="YjbR/MT2646/Rv2570-like"/>
</dbReference>
<dbReference type="SUPFAM" id="SSF142906">
    <property type="entry name" value="YjbR-like"/>
    <property type="match status" value="1"/>
</dbReference>
<evidence type="ECO:0000313" key="2">
    <source>
        <dbReference type="Proteomes" id="UP000000333"/>
    </source>
</evidence>
<dbReference type="OrthoDB" id="3194910at2"/>
<dbReference type="InterPro" id="IPR007351">
    <property type="entry name" value="YjbR"/>
</dbReference>
<evidence type="ECO:0008006" key="3">
    <source>
        <dbReference type="Google" id="ProtNLM"/>
    </source>
</evidence>
<organism evidence="1 2">
    <name type="scientific">Olsenella uli (strain ATCC 49627 / DSM 7084 / CCUG 31166 / CIP 109912 / JCM 12494 / LMG 11480 / NCIMB 702895 / VPI D76D-27C)</name>
    <name type="common">Lactobacillus uli</name>
    <dbReference type="NCBI Taxonomy" id="633147"/>
    <lineage>
        <taxon>Bacteria</taxon>
        <taxon>Bacillati</taxon>
        <taxon>Actinomycetota</taxon>
        <taxon>Coriobacteriia</taxon>
        <taxon>Coriobacteriales</taxon>
        <taxon>Atopobiaceae</taxon>
        <taxon>Olsenella</taxon>
    </lineage>
</organism>
<protein>
    <recommendedName>
        <fullName evidence="3">MmcQ/YjbR family DNA-binding protein</fullName>
    </recommendedName>
</protein>
<dbReference type="eggNOG" id="COG2315">
    <property type="taxonomic scope" value="Bacteria"/>
</dbReference>
<dbReference type="HOGENOM" id="CLU_105851_5_0_11"/>
<name>E1QW46_OLSUV</name>
<dbReference type="GeneID" id="78512652"/>
<dbReference type="Gene3D" id="3.90.1150.30">
    <property type="match status" value="1"/>
</dbReference>
<dbReference type="PANTHER" id="PTHR35145">
    <property type="entry name" value="CYTOPLASMIC PROTEIN-RELATED"/>
    <property type="match status" value="1"/>
</dbReference>
<dbReference type="RefSeq" id="WP_013252101.1">
    <property type="nucleotide sequence ID" value="NC_014363.1"/>
</dbReference>
<dbReference type="AlphaFoldDB" id="E1QW46"/>
<dbReference type="PATRIC" id="fig|633147.7.peg.289"/>
<proteinExistence type="predicted"/>
<dbReference type="InterPro" id="IPR038056">
    <property type="entry name" value="YjbR-like_sf"/>
</dbReference>